<accession>H6MTP4</accession>
<reference evidence="1 2" key="1">
    <citation type="journal article" date="2012" name="Appl. Environ. Microbiol.">
        <title>Involvement of two latex-clearing proteins during rubber degradation and insights into the subsequent degradation pathway revealed by the genome sequence of Gordonia polyisoprenivorans strain VH2.</title>
        <authorList>
            <person name="Hiessl S."/>
            <person name="Schuldes J."/>
            <person name="Thurmer A."/>
            <person name="Halbsguth T."/>
            <person name="Broker D."/>
            <person name="Angelov A."/>
            <person name="Liebl W."/>
            <person name="Daniel R."/>
            <person name="Steinbuchel A."/>
        </authorList>
    </citation>
    <scope>NUCLEOTIDE SEQUENCE [LARGE SCALE GENOMIC DNA]</scope>
    <source>
        <strain evidence="2">DSM 44266 / VH2</strain>
    </source>
</reference>
<evidence type="ECO:0000313" key="2">
    <source>
        <dbReference type="Proteomes" id="UP000009154"/>
    </source>
</evidence>
<evidence type="ECO:0000313" key="1">
    <source>
        <dbReference type="EMBL" id="AFA73919.1"/>
    </source>
</evidence>
<dbReference type="HOGENOM" id="CLU_2633105_0_0_11"/>
<proteinExistence type="predicted"/>
<gene>
    <name evidence="1" type="ordered locus">GPOL_c29020</name>
</gene>
<dbReference type="KEGG" id="gpo:GPOL_c29020"/>
<sequence>MTHCHGKDDRGAIPDDLCDLVTRFQRITDSHWTNVGNFLPASVDTNGDVVHAYSHLETSEWDQVNPQTIVGYEVRDQ</sequence>
<protein>
    <submittedName>
        <fullName evidence="1">Uncharacterized protein</fullName>
    </submittedName>
</protein>
<organism evidence="1 2">
    <name type="scientific">Gordonia polyisoprenivorans (strain DSM 44266 / VH2)</name>
    <dbReference type="NCBI Taxonomy" id="1112204"/>
    <lineage>
        <taxon>Bacteria</taxon>
        <taxon>Bacillati</taxon>
        <taxon>Actinomycetota</taxon>
        <taxon>Actinomycetes</taxon>
        <taxon>Mycobacteriales</taxon>
        <taxon>Gordoniaceae</taxon>
        <taxon>Gordonia</taxon>
    </lineage>
</organism>
<dbReference type="EMBL" id="CP003119">
    <property type="protein sequence ID" value="AFA73919.1"/>
    <property type="molecule type" value="Genomic_DNA"/>
</dbReference>
<name>H6MTP4_GORPV</name>
<keyword evidence="2" id="KW-1185">Reference proteome</keyword>
<dbReference type="Proteomes" id="UP000009154">
    <property type="component" value="Chromosome"/>
</dbReference>
<dbReference type="AlphaFoldDB" id="H6MTP4"/>